<dbReference type="Proteomes" id="UP000005737">
    <property type="component" value="Unassembled WGS sequence"/>
</dbReference>
<dbReference type="RefSeq" id="WP_002768914.1">
    <property type="nucleotide sequence ID" value="NZ_JH597773.1"/>
</dbReference>
<feature type="domain" description="Integrase catalytic" evidence="1">
    <location>
        <begin position="233"/>
        <end position="397"/>
    </location>
</feature>
<dbReference type="InterPro" id="IPR036397">
    <property type="entry name" value="RNaseH_sf"/>
</dbReference>
<dbReference type="Gene3D" id="3.30.420.10">
    <property type="entry name" value="Ribonuclease H-like superfamily/Ribonuclease H"/>
    <property type="match status" value="1"/>
</dbReference>
<organism evidence="2 3">
    <name type="scientific">Leptonema illini DSM 21528</name>
    <dbReference type="NCBI Taxonomy" id="929563"/>
    <lineage>
        <taxon>Bacteria</taxon>
        <taxon>Pseudomonadati</taxon>
        <taxon>Spirochaetota</taxon>
        <taxon>Spirochaetia</taxon>
        <taxon>Leptospirales</taxon>
        <taxon>Leptospiraceae</taxon>
        <taxon>Leptonema</taxon>
    </lineage>
</organism>
<dbReference type="InterPro" id="IPR012337">
    <property type="entry name" value="RNaseH-like_sf"/>
</dbReference>
<dbReference type="STRING" id="183.GCA_002009735_04015"/>
<keyword evidence="3" id="KW-1185">Reference proteome</keyword>
<reference evidence="2 3" key="1">
    <citation type="submission" date="2011-10" db="EMBL/GenBank/DDBJ databases">
        <title>The Improved High-Quality Draft genome of Leptonema illini DSM 21528.</title>
        <authorList>
            <consortium name="US DOE Joint Genome Institute (JGI-PGF)"/>
            <person name="Lucas S."/>
            <person name="Copeland A."/>
            <person name="Lapidus A."/>
            <person name="Glavina del Rio T."/>
            <person name="Dalin E."/>
            <person name="Tice H."/>
            <person name="Bruce D."/>
            <person name="Goodwin L."/>
            <person name="Pitluck S."/>
            <person name="Peters L."/>
            <person name="Mikhailova N."/>
            <person name="Held B."/>
            <person name="Kyrpides N."/>
            <person name="Mavromatis K."/>
            <person name="Ivanova N."/>
            <person name="Markowitz V."/>
            <person name="Cheng J.-F."/>
            <person name="Hugenholtz P."/>
            <person name="Woyke T."/>
            <person name="Wu D."/>
            <person name="Gronow S."/>
            <person name="Wellnitz S."/>
            <person name="Brambilla E.-M."/>
            <person name="Klenk H.-P."/>
            <person name="Eisen J.A."/>
        </authorList>
    </citation>
    <scope>NUCLEOTIDE SEQUENCE [LARGE SCALE GENOMIC DNA]</scope>
    <source>
        <strain evidence="2 3">DSM 21528</strain>
    </source>
</reference>
<dbReference type="PROSITE" id="PS50994">
    <property type="entry name" value="INTEGRASE"/>
    <property type="match status" value="1"/>
</dbReference>
<dbReference type="GO" id="GO:0015074">
    <property type="term" value="P:DNA integration"/>
    <property type="evidence" value="ECO:0007669"/>
    <property type="project" value="InterPro"/>
</dbReference>
<evidence type="ECO:0000313" key="2">
    <source>
        <dbReference type="EMBL" id="EHQ04831.1"/>
    </source>
</evidence>
<dbReference type="SUPFAM" id="SSF53098">
    <property type="entry name" value="Ribonuclease H-like"/>
    <property type="match status" value="1"/>
</dbReference>
<dbReference type="EMBL" id="JH597773">
    <property type="protein sequence ID" value="EHQ04831.1"/>
    <property type="molecule type" value="Genomic_DNA"/>
</dbReference>
<dbReference type="HOGENOM" id="CLU_052956_0_0_12"/>
<protein>
    <submittedName>
        <fullName evidence="2">Integrase catalytic region</fullName>
    </submittedName>
</protein>
<sequence length="426" mass="49951">MQAARPLIHIRHKRKKASYATLLIFKAQNGLLTREEEKIIPRSTFHEWKHKDLSGTVGFDPDEPFLTNIDTLHRISENSALLKTNEAILRVIDFYRTVLDSVRGNRRIWKENRIEIVNLIASIKDDIGFNRACQMLRISTQKYYRWMRQSCTSSAIGLCRRLHPAQLTHQEQKVLKDYVTDGRFRFWSLTGIYYRMMTDGKAFMSKNTFFSYARAFQKERHRFRKQARRIGIRATAPFRLLHMDTTILRTLDGTRVYIHFIKDNFSRAILGWVASLDATSLNPARNLIQVCEKFNLFHREIDLMCDDGTENKGEVSVFLERDDVRIRRVIAQIEVYCSNSMSEAGNKTMKYEYLFPQKPYSYHDVIRILEKAVPEFNSRPHGQLYGLSPDDVLAGKMPDKRLFREKIEQARANRPEINRNQVCGIC</sequence>
<accession>H2CHK8</accession>
<gene>
    <name evidence="2" type="ORF">Lepil_0121</name>
</gene>
<evidence type="ECO:0000313" key="3">
    <source>
        <dbReference type="Proteomes" id="UP000005737"/>
    </source>
</evidence>
<dbReference type="GO" id="GO:0003676">
    <property type="term" value="F:nucleic acid binding"/>
    <property type="evidence" value="ECO:0007669"/>
    <property type="project" value="InterPro"/>
</dbReference>
<dbReference type="AlphaFoldDB" id="H2CHK8"/>
<evidence type="ECO:0000259" key="1">
    <source>
        <dbReference type="PROSITE" id="PS50994"/>
    </source>
</evidence>
<dbReference type="InterPro" id="IPR001584">
    <property type="entry name" value="Integrase_cat-core"/>
</dbReference>
<proteinExistence type="predicted"/>
<name>H2CHK8_9LEPT</name>